<evidence type="ECO:0008006" key="5">
    <source>
        <dbReference type="Google" id="ProtNLM"/>
    </source>
</evidence>
<dbReference type="Proteomes" id="UP001317705">
    <property type="component" value="Chromosome"/>
</dbReference>
<evidence type="ECO:0000256" key="2">
    <source>
        <dbReference type="ARBA" id="ARBA00022803"/>
    </source>
</evidence>
<name>A0ABN6VXH3_9BACT</name>
<evidence type="ECO:0000313" key="4">
    <source>
        <dbReference type="Proteomes" id="UP001317705"/>
    </source>
</evidence>
<dbReference type="SUPFAM" id="SSF48452">
    <property type="entry name" value="TPR-like"/>
    <property type="match status" value="1"/>
</dbReference>
<organism evidence="3 4">
    <name type="scientific">Geotalea uraniireducens</name>
    <dbReference type="NCBI Taxonomy" id="351604"/>
    <lineage>
        <taxon>Bacteria</taxon>
        <taxon>Pseudomonadati</taxon>
        <taxon>Thermodesulfobacteriota</taxon>
        <taxon>Desulfuromonadia</taxon>
        <taxon>Geobacterales</taxon>
        <taxon>Geobacteraceae</taxon>
        <taxon>Geotalea</taxon>
    </lineage>
</organism>
<accession>A0ABN6VXH3</accession>
<keyword evidence="4" id="KW-1185">Reference proteome</keyword>
<gene>
    <name evidence="3" type="ORF">GURASL_20600</name>
</gene>
<dbReference type="InterPro" id="IPR011990">
    <property type="entry name" value="TPR-like_helical_dom_sf"/>
</dbReference>
<proteinExistence type="predicted"/>
<keyword evidence="2" id="KW-0802">TPR repeat</keyword>
<sequence length="193" mass="22385">MLLAIPTMQRVNLWADSKAFWIDVIKKSPEFPRSYSGLAIEFLSEKRYDEAERLFKKTLSMGYEREFIWQDLASIYLARQEMPSYEYAMARAAFLAPAPRSTSIYNSLTQVLMYYGSDTESTKSIYRKVVQYYLKAYEKDPTYSDGLYNAGKIAMLAGDNTDALRYLNRFLLNPGNSMFRPFAIKLISKINDK</sequence>
<dbReference type="EMBL" id="AP027151">
    <property type="protein sequence ID" value="BDV43137.1"/>
    <property type="molecule type" value="Genomic_DNA"/>
</dbReference>
<evidence type="ECO:0000256" key="1">
    <source>
        <dbReference type="ARBA" id="ARBA00022737"/>
    </source>
</evidence>
<keyword evidence="1" id="KW-0677">Repeat</keyword>
<dbReference type="Gene3D" id="1.25.40.10">
    <property type="entry name" value="Tetratricopeptide repeat domain"/>
    <property type="match status" value="1"/>
</dbReference>
<protein>
    <recommendedName>
        <fullName evidence="5">Tetratricopeptide repeat protein</fullName>
    </recommendedName>
</protein>
<reference evidence="3 4" key="1">
    <citation type="submission" date="2022-12" db="EMBL/GenBank/DDBJ databases">
        <title>Polyphasic characterization of Geotalea uranireducens NIT-SL11 newly isolated from a complex of sewage sludge and microbially reduced graphene oxide.</title>
        <authorList>
            <person name="Xie L."/>
            <person name="Yoshida N."/>
            <person name="Meng L."/>
        </authorList>
    </citation>
    <scope>NUCLEOTIDE SEQUENCE [LARGE SCALE GENOMIC DNA]</scope>
    <source>
        <strain evidence="3 4">NIT-SL11</strain>
    </source>
</reference>
<dbReference type="InterPro" id="IPR052346">
    <property type="entry name" value="O-mannosyl-transferase_TMTC"/>
</dbReference>
<dbReference type="PANTHER" id="PTHR44227">
    <property type="match status" value="1"/>
</dbReference>
<evidence type="ECO:0000313" key="3">
    <source>
        <dbReference type="EMBL" id="BDV43137.1"/>
    </source>
</evidence>
<dbReference type="PANTHER" id="PTHR44227:SF3">
    <property type="entry name" value="PROTEIN O-MANNOSYL-TRANSFERASE TMTC4"/>
    <property type="match status" value="1"/>
</dbReference>